<gene>
    <name evidence="2" type="primary">1</name>
    <name evidence="2" type="ORF">SEA_ONYINYE_1</name>
</gene>
<proteinExistence type="predicted"/>
<feature type="region of interest" description="Disordered" evidence="1">
    <location>
        <begin position="198"/>
        <end position="243"/>
    </location>
</feature>
<dbReference type="EMBL" id="MN813687">
    <property type="protein sequence ID" value="QHB37408.1"/>
    <property type="molecule type" value="Genomic_DNA"/>
</dbReference>
<dbReference type="KEGG" id="vg:77924906"/>
<sequence>MKVTNDFRDGYLARWDELVEWCLGLFFDDGYPHEDWIPALRRIVRNSNTRHQITRGTRLVYGPCRDRSCRAIHLAGGPNPVKRKRICNLCRHAAHGTRMCDECLCEGWSFAARTRRACSRVRAAGRRLALMARDPFMYDRDETRDESSEFGFGRGHHPDPSIDYSDGGSKSRIPIADPTAEDQQMTLQMLRRMDVNDPNAQLDPYALGNTDRYGAQPPLVRERRAPKGAKRTPRATPRMRREW</sequence>
<evidence type="ECO:0000256" key="1">
    <source>
        <dbReference type="SAM" id="MobiDB-lite"/>
    </source>
</evidence>
<reference evidence="2 3" key="1">
    <citation type="submission" date="2019-12" db="EMBL/GenBank/DDBJ databases">
        <authorList>
            <person name="Ayuk M.A."/>
            <person name="Robinson C.J."/>
            <person name="Anderson W.A."/>
            <person name="Ullah H."/>
            <person name="Gugssa A."/>
            <person name="Somiranjan G."/>
            <person name="Allen A."/>
            <person name="Lourds M.F."/>
            <person name="Quagraine B.K."/>
            <person name="Smith M."/>
            <person name="Moore M."/>
            <person name="Oliver J."/>
            <person name="Irabor E."/>
            <person name="Roy S.D."/>
            <person name="Bassey G."/>
            <person name="Louis B.N."/>
            <person name="Adu D."/>
            <person name="Akhimien C.E."/>
            <person name="Annor K."/>
            <person name="Archibald A."/>
            <person name="Ashagre K.C."/>
            <person name="Baity M.R."/>
            <person name="Barnes K.J."/>
            <person name="Barrios L.E."/>
            <person name="Black A.C."/>
            <person name="Bowen'Kauth M.S."/>
            <person name="Bowman K.N."/>
            <person name="Breaux D.L."/>
            <person name="Brooks J.A."/>
            <person name="Bwayili H.A."/>
            <person name="Caine T."/>
            <person name="Williams A.Y."/>
            <person name="Norris L.J."/>
            <person name="Nwozo E.O."/>
            <person name="Prosper P.L."/>
            <person name="Rankin N.A."/>
            <person name="Richardson K.M."/>
            <person name="Robinson D.M."/>
            <person name="Salters D.J."/>
            <person name="Savage M.A."/>
            <person name="Solomon S.M."/>
            <person name="Williams L.R."/>
            <person name="Curtis N."/>
            <person name="Garlena R.A."/>
            <person name="Russell D.A."/>
            <person name="Pope W.H."/>
            <person name="Jacobs-Sera D."/>
            <person name="Hatfull G.F."/>
        </authorList>
    </citation>
    <scope>NUCLEOTIDE SEQUENCE [LARGE SCALE GENOMIC DNA]</scope>
</reference>
<keyword evidence="3" id="KW-1185">Reference proteome</keyword>
<dbReference type="Proteomes" id="UP000463915">
    <property type="component" value="Segment"/>
</dbReference>
<protein>
    <submittedName>
        <fullName evidence="2">Uncharacterized protein</fullName>
    </submittedName>
</protein>
<feature type="region of interest" description="Disordered" evidence="1">
    <location>
        <begin position="146"/>
        <end position="175"/>
    </location>
</feature>
<dbReference type="GeneID" id="77924906"/>
<dbReference type="RefSeq" id="YP_010649250.1">
    <property type="nucleotide sequence ID" value="NC_070765.1"/>
</dbReference>
<name>A0A6B9LCY6_9CAUD</name>
<organism evidence="2 3">
    <name type="scientific">Mycobacterium phage Onyinye</name>
    <dbReference type="NCBI Taxonomy" id="2686235"/>
    <lineage>
        <taxon>Viruses</taxon>
        <taxon>Duplodnaviria</taxon>
        <taxon>Heunggongvirae</taxon>
        <taxon>Uroviricota</taxon>
        <taxon>Caudoviricetes</taxon>
        <taxon>Onyinyevirus</taxon>
        <taxon>Onyinyevirus onyinye</taxon>
    </lineage>
</organism>
<accession>A0A6B9LCY6</accession>
<evidence type="ECO:0000313" key="2">
    <source>
        <dbReference type="EMBL" id="QHB37408.1"/>
    </source>
</evidence>
<evidence type="ECO:0000313" key="3">
    <source>
        <dbReference type="Proteomes" id="UP000463915"/>
    </source>
</evidence>